<dbReference type="EMBL" id="JAXAVV010000016">
    <property type="protein sequence ID" value="MDX8053592.1"/>
    <property type="molecule type" value="Genomic_DNA"/>
</dbReference>
<dbReference type="InterPro" id="IPR004919">
    <property type="entry name" value="GmrSD_N"/>
</dbReference>
<dbReference type="RefSeq" id="WP_319987400.1">
    <property type="nucleotide sequence ID" value="NZ_JAXAVV010000016.1"/>
</dbReference>
<feature type="domain" description="GmrSD restriction endonucleases N-terminal" evidence="1">
    <location>
        <begin position="16"/>
        <end position="212"/>
    </location>
</feature>
<sequence>MLGGLDRQQTATAYDLEDLVKRTWEGGIRVPYFQRDFRWGQQDVTRLFDSIVKRYPIGSLLLWQKAAPADMLRLGNLRVRANAMSQAHFVVDGQQRLVSLANALHPQGAQRAPFSLFYDLNEESFTVKASSNRPWLIPLPVLFDLQELLRWFAANPELTSRFDQATEIAKILRQYQVPAYVVSHHDEQVLQDIFDRMNNYGKRLTKAEVFSALNAKNGTASDDSFDISLIADRIANNLQFGKIDENTVLRAVLARRGPDVEREIRLEFSPDRKGQVDFPLEDQNTAFQEGEAALRRAVQFLQEVAGVPHITMVAYKFLLIVLTRVFAHHPELDPRNLQLLRRWYWRTALAGPSLFKGSTTGTTRALNTRVRLGDVSGTVQDLLATVPENKYPLPNLSKFATNVGEGKIVLAAWWNTGPRSLLTGEPYDRAALSVALEDSSTAADAVHSVINRRDVPPALRSSAANRVLAPDEGLPKDGIDAELSRRPLTMSAEGWAEVLRTHSITSAMAELLADGRTTAFLEARGKLLEKQLEDFLRRMCEWDFENTPPLEDLLFDEDQDEDEGDDVLF</sequence>
<dbReference type="PANTHER" id="PTHR37292">
    <property type="entry name" value="VNG6097C"/>
    <property type="match status" value="1"/>
</dbReference>
<organism evidence="2 3">
    <name type="scientific">Lentzea kristufekii</name>
    <dbReference type="NCBI Taxonomy" id="3095430"/>
    <lineage>
        <taxon>Bacteria</taxon>
        <taxon>Bacillati</taxon>
        <taxon>Actinomycetota</taxon>
        <taxon>Actinomycetes</taxon>
        <taxon>Pseudonocardiales</taxon>
        <taxon>Pseudonocardiaceae</taxon>
        <taxon>Lentzea</taxon>
    </lineage>
</organism>
<name>A0ABU4U0D4_9PSEU</name>
<dbReference type="Pfam" id="PF03235">
    <property type="entry name" value="GmrSD_N"/>
    <property type="match status" value="1"/>
</dbReference>
<dbReference type="PANTHER" id="PTHR37292:SF2">
    <property type="entry name" value="DUF262 DOMAIN-CONTAINING PROTEIN"/>
    <property type="match status" value="1"/>
</dbReference>
<proteinExistence type="predicted"/>
<evidence type="ECO:0000313" key="3">
    <source>
        <dbReference type="Proteomes" id="UP001271792"/>
    </source>
</evidence>
<protein>
    <submittedName>
        <fullName evidence="2">DUF262 domain-containing protein</fullName>
    </submittedName>
</protein>
<dbReference type="Proteomes" id="UP001271792">
    <property type="component" value="Unassembled WGS sequence"/>
</dbReference>
<reference evidence="2 3" key="1">
    <citation type="submission" date="2023-11" db="EMBL/GenBank/DDBJ databases">
        <title>Lentzea sokolovensis, sp. nov., Lentzea kristufkii, sp. nov., and Lentzea miocenensis, sp. nov., rare actinobacteria from Sokolov Coal Basin, Miocene lacustrine sediment, Czech Republic.</title>
        <authorList>
            <person name="Lara A."/>
            <person name="Kotroba L."/>
            <person name="Nouioui I."/>
            <person name="Neumann-Schaal M."/>
            <person name="Mast Y."/>
            <person name="Chronakova A."/>
        </authorList>
    </citation>
    <scope>NUCLEOTIDE SEQUENCE [LARGE SCALE GENOMIC DNA]</scope>
    <source>
        <strain evidence="2 3">BCCO 10_0798</strain>
    </source>
</reference>
<comment type="caution">
    <text evidence="2">The sequence shown here is derived from an EMBL/GenBank/DDBJ whole genome shotgun (WGS) entry which is preliminary data.</text>
</comment>
<accession>A0ABU4U0D4</accession>
<keyword evidence="3" id="KW-1185">Reference proteome</keyword>
<gene>
    <name evidence="2" type="ORF">SK571_29830</name>
</gene>
<evidence type="ECO:0000313" key="2">
    <source>
        <dbReference type="EMBL" id="MDX8053592.1"/>
    </source>
</evidence>
<evidence type="ECO:0000259" key="1">
    <source>
        <dbReference type="Pfam" id="PF03235"/>
    </source>
</evidence>